<evidence type="ECO:0000259" key="3">
    <source>
        <dbReference type="PROSITE" id="PS50011"/>
    </source>
</evidence>
<evidence type="ECO:0000256" key="2">
    <source>
        <dbReference type="SAM" id="SignalP"/>
    </source>
</evidence>
<keyword evidence="2" id="KW-0732">Signal</keyword>
<feature type="compositionally biased region" description="Basic and acidic residues" evidence="1">
    <location>
        <begin position="759"/>
        <end position="770"/>
    </location>
</feature>
<dbReference type="PANTHER" id="PTHR24362:SF309">
    <property type="entry name" value="PROTEIN KINASE DOMAIN-CONTAINING PROTEIN"/>
    <property type="match status" value="1"/>
</dbReference>
<dbReference type="PANTHER" id="PTHR24362">
    <property type="entry name" value="SERINE/THREONINE-PROTEIN KINASE NEK"/>
    <property type="match status" value="1"/>
</dbReference>
<dbReference type="AlphaFoldDB" id="A0A8H7S354"/>
<feature type="region of interest" description="Disordered" evidence="1">
    <location>
        <begin position="759"/>
        <end position="837"/>
    </location>
</feature>
<dbReference type="Gene3D" id="1.10.510.10">
    <property type="entry name" value="Transferase(Phosphotransferase) domain 1"/>
    <property type="match status" value="1"/>
</dbReference>
<dbReference type="SMART" id="SM00220">
    <property type="entry name" value="S_TKc"/>
    <property type="match status" value="1"/>
</dbReference>
<evidence type="ECO:0000313" key="4">
    <source>
        <dbReference type="EMBL" id="KAG2221839.1"/>
    </source>
</evidence>
<name>A0A8H7S354_9FUNG</name>
<dbReference type="InterPro" id="IPR000719">
    <property type="entry name" value="Prot_kinase_dom"/>
</dbReference>
<organism evidence="4 5">
    <name type="scientific">Circinella minor</name>
    <dbReference type="NCBI Taxonomy" id="1195481"/>
    <lineage>
        <taxon>Eukaryota</taxon>
        <taxon>Fungi</taxon>
        <taxon>Fungi incertae sedis</taxon>
        <taxon>Mucoromycota</taxon>
        <taxon>Mucoromycotina</taxon>
        <taxon>Mucoromycetes</taxon>
        <taxon>Mucorales</taxon>
        <taxon>Lichtheimiaceae</taxon>
        <taxon>Circinella</taxon>
    </lineage>
</organism>
<accession>A0A8H7S354</accession>
<dbReference type="PROSITE" id="PS50011">
    <property type="entry name" value="PROTEIN_KINASE_DOM"/>
    <property type="match status" value="1"/>
</dbReference>
<feature type="chain" id="PRO_5034098189" description="Protein kinase domain-containing protein" evidence="2">
    <location>
        <begin position="18"/>
        <end position="837"/>
    </location>
</feature>
<keyword evidence="5" id="KW-1185">Reference proteome</keyword>
<dbReference type="OrthoDB" id="4062651at2759"/>
<feature type="compositionally biased region" description="Low complexity" evidence="1">
    <location>
        <begin position="248"/>
        <end position="285"/>
    </location>
</feature>
<feature type="compositionally biased region" description="Basic and acidic residues" evidence="1">
    <location>
        <begin position="811"/>
        <end position="830"/>
    </location>
</feature>
<feature type="compositionally biased region" description="Low complexity" evidence="1">
    <location>
        <begin position="773"/>
        <end position="788"/>
    </location>
</feature>
<dbReference type="GO" id="GO:0004672">
    <property type="term" value="F:protein kinase activity"/>
    <property type="evidence" value="ECO:0007669"/>
    <property type="project" value="InterPro"/>
</dbReference>
<sequence>MMIKLLLIHLLVNDTYSVLYFLQLVLPTEKTNKAIRGFSKVRGLYDQLNEPFLRVVESMKNGELLQHRPLPRLYIGKNRTLLAEARNNPHGIVAIMMNVKTQPYNHSVRRDLCHLTADIVLAQPIGECQEFDTTGTDATLPTDYLPKASIKLKVIKVQEGVQTIATETMERLYFRRAYTTHRLSTYMWVDVKKFRDLEIAKLFVKAIVHCQQDLEEESRYTASNQPAIPGKRPAPYAAAAAKKRSKHSANTTAAAKASSTSTTGNNTPSTMTSSAASSSTLSPSPRADDVINMTGTYVNSDASLSSRGNTAVETTTNDNAKRTLITLPSSSNTSSNAQQKSEDQVVYNNGNNNYKSSGFISFTRYLGPEDNTTNQITDNNGKSRGYYLRKSKELWEKVFSFCKEKEVPVVNVKKYLSNTSTFPNAEGYFKHVYYVHGDEEIVVQTFRRMTITQRATELVSLLSLYNQPHMGQIVEVLQEDGGEIIGLTMKRYQKTLKQYTHKHTHHRLTAYQKMDLIRQMLICMKCIHGLGIAHRDLSEVNFMVDESKTGEVLDDGSAKAELYLIDFGKALLIRPNDMRQWWVDRPKIEGEYEGEVLPETEQELDTWCKELPWVKAKPDHGYRHYRSIQTLPRGRTDHDILPWLIHPIAEDIYSIGTLIWKIFAETEPWYGILDTDLKGLRETVKNDFSIEKTLEREVAGELSRELLRLCLRTSPEDRKSATEVLDWLEQPNVREGLVKEWTENAPVGRTKRHAKAVYKFEEEQSKEQRQRRSTNSSSSKKSTSSSASRDSRGRSRHTHRGGNDQTVPNDDTNHQRDRDNHKPDEARDEQQDNNNQR</sequence>
<protein>
    <recommendedName>
        <fullName evidence="3">Protein kinase domain-containing protein</fullName>
    </recommendedName>
</protein>
<evidence type="ECO:0000256" key="1">
    <source>
        <dbReference type="SAM" id="MobiDB-lite"/>
    </source>
</evidence>
<feature type="signal peptide" evidence="2">
    <location>
        <begin position="1"/>
        <end position="17"/>
    </location>
</feature>
<dbReference type="EMBL" id="JAEPRB010000098">
    <property type="protein sequence ID" value="KAG2221839.1"/>
    <property type="molecule type" value="Genomic_DNA"/>
</dbReference>
<proteinExistence type="predicted"/>
<gene>
    <name evidence="4" type="ORF">INT45_003553</name>
</gene>
<feature type="compositionally biased region" description="Polar residues" evidence="1">
    <location>
        <begin position="293"/>
        <end position="318"/>
    </location>
</feature>
<comment type="caution">
    <text evidence="4">The sequence shown here is derived from an EMBL/GenBank/DDBJ whole genome shotgun (WGS) entry which is preliminary data.</text>
</comment>
<dbReference type="GO" id="GO:0005524">
    <property type="term" value="F:ATP binding"/>
    <property type="evidence" value="ECO:0007669"/>
    <property type="project" value="InterPro"/>
</dbReference>
<reference evidence="4 5" key="1">
    <citation type="submission" date="2020-12" db="EMBL/GenBank/DDBJ databases">
        <title>Metabolic potential, ecology and presence of endohyphal bacteria is reflected in genomic diversity of Mucoromycotina.</title>
        <authorList>
            <person name="Muszewska A."/>
            <person name="Okrasinska A."/>
            <person name="Steczkiewicz K."/>
            <person name="Drgas O."/>
            <person name="Orlowska M."/>
            <person name="Perlinska-Lenart U."/>
            <person name="Aleksandrzak-Piekarczyk T."/>
            <person name="Szatraj K."/>
            <person name="Zielenkiewicz U."/>
            <person name="Pilsyk S."/>
            <person name="Malc E."/>
            <person name="Mieczkowski P."/>
            <person name="Kruszewska J.S."/>
            <person name="Biernat P."/>
            <person name="Pawlowska J."/>
        </authorList>
    </citation>
    <scope>NUCLEOTIDE SEQUENCE [LARGE SCALE GENOMIC DNA]</scope>
    <source>
        <strain evidence="4 5">CBS 142.35</strain>
    </source>
</reference>
<feature type="compositionally biased region" description="Low complexity" evidence="1">
    <location>
        <begin position="231"/>
        <end position="240"/>
    </location>
</feature>
<feature type="non-terminal residue" evidence="4">
    <location>
        <position position="837"/>
    </location>
</feature>
<evidence type="ECO:0000313" key="5">
    <source>
        <dbReference type="Proteomes" id="UP000646827"/>
    </source>
</evidence>
<dbReference type="InterPro" id="IPR011009">
    <property type="entry name" value="Kinase-like_dom_sf"/>
</dbReference>
<feature type="compositionally biased region" description="Polar residues" evidence="1">
    <location>
        <begin position="326"/>
        <end position="339"/>
    </location>
</feature>
<dbReference type="SUPFAM" id="SSF56112">
    <property type="entry name" value="Protein kinase-like (PK-like)"/>
    <property type="match status" value="1"/>
</dbReference>
<feature type="domain" description="Protein kinase" evidence="3">
    <location>
        <begin position="418"/>
        <end position="733"/>
    </location>
</feature>
<dbReference type="Proteomes" id="UP000646827">
    <property type="component" value="Unassembled WGS sequence"/>
</dbReference>
<feature type="region of interest" description="Disordered" evidence="1">
    <location>
        <begin position="218"/>
        <end position="342"/>
    </location>
</feature>